<accession>A0AAX1I7G7</accession>
<gene>
    <name evidence="1" type="ORF">GPNADHDJ_00202</name>
</gene>
<organism evidence="1 2">
    <name type="scientific">Stenotrophomonas maltophilia</name>
    <name type="common">Pseudomonas maltophilia</name>
    <name type="synonym">Xanthomonas maltophilia</name>
    <dbReference type="NCBI Taxonomy" id="40324"/>
    <lineage>
        <taxon>Bacteria</taxon>
        <taxon>Pseudomonadati</taxon>
        <taxon>Pseudomonadota</taxon>
        <taxon>Gammaproteobacteria</taxon>
        <taxon>Lysobacterales</taxon>
        <taxon>Lysobacteraceae</taxon>
        <taxon>Stenotrophomonas</taxon>
        <taxon>Stenotrophomonas maltophilia group</taxon>
    </lineage>
</organism>
<reference evidence="1 2" key="1">
    <citation type="submission" date="2020-08" db="EMBL/GenBank/DDBJ databases">
        <title>Phenotypic and transcriptomic analysis of seven clinical Stenotrophomonas maltophilia isolates identify a small set of shared and commonly regulated genes involved in biofilm lifestyle.</title>
        <authorList>
            <person name="Alio I."/>
            <person name="Gudzuhn M."/>
            <person name="Streit W."/>
        </authorList>
    </citation>
    <scope>NUCLEOTIDE SEQUENCE [LARGE SCALE GENOMIC DNA]</scope>
    <source>
        <strain evidence="1 2">UHH_SKK55</strain>
    </source>
</reference>
<dbReference type="Proteomes" id="UP000515598">
    <property type="component" value="Chromosome"/>
</dbReference>
<dbReference type="InterPro" id="IPR023393">
    <property type="entry name" value="START-like_dom_sf"/>
</dbReference>
<dbReference type="Gene3D" id="3.30.530.20">
    <property type="match status" value="1"/>
</dbReference>
<dbReference type="EMBL" id="CP060025">
    <property type="protein sequence ID" value="QNG76036.1"/>
    <property type="molecule type" value="Genomic_DNA"/>
</dbReference>
<dbReference type="RefSeq" id="WP_229298441.1">
    <property type="nucleotide sequence ID" value="NZ_CP040433.1"/>
</dbReference>
<name>A0AAX1I7G7_STEMA</name>
<evidence type="ECO:0000313" key="1">
    <source>
        <dbReference type="EMBL" id="QNG76036.1"/>
    </source>
</evidence>
<dbReference type="AlphaFoldDB" id="A0AAX1I7G7"/>
<protein>
    <submittedName>
        <fullName evidence="1">Uncharacterized protein</fullName>
    </submittedName>
</protein>
<proteinExistence type="predicted"/>
<evidence type="ECO:0000313" key="2">
    <source>
        <dbReference type="Proteomes" id="UP000515598"/>
    </source>
</evidence>
<sequence length="152" mass="17214">MKMNGIRWPEGYLPGYTENFVSNELIVLGLAAADVWPLLEEPRLWPTYYGNSANVRFHDGAGPLLRNGDRFYFETFGFPWRLNASSMRLLPPRVRAGSLGMAGPVSPGLPIDLTFIMRGLSKTLMVAECGSSRRRRRRDSLQKPCVWPSRIQ</sequence>